<dbReference type="SUPFAM" id="SSF103515">
    <property type="entry name" value="Autotransporter"/>
    <property type="match status" value="1"/>
</dbReference>
<dbReference type="InterPro" id="IPR036709">
    <property type="entry name" value="Autotransporte_beta_dom_sf"/>
</dbReference>
<sequence>MSFGFLINEFRYYFREKQNGWYVAGNFGLGIFNMSKPEIFETGKFEFDNRYCKGWSLMMGFGGGYQTSIGGRWKMDIYAAFGWMLSYYNGYSMEGQIDMNPIRPVQPKYPDPWNASGEWMPYKLGVSFGYKLFDK</sequence>
<dbReference type="EMBL" id="HG934468">
    <property type="protein sequence ID" value="CDN30164.1"/>
    <property type="molecule type" value="Genomic_DNA"/>
</dbReference>
<keyword evidence="2" id="KW-1185">Reference proteome</keyword>
<dbReference type="eggNOG" id="ENOG50337F4">
    <property type="taxonomic scope" value="Bacteria"/>
</dbReference>
<dbReference type="AlphaFoldDB" id="A0A060R9Q8"/>
<dbReference type="Proteomes" id="UP000027616">
    <property type="component" value="Chromosome I"/>
</dbReference>
<dbReference type="HOGENOM" id="CLU_117190_0_0_10"/>
<dbReference type="KEGG" id="rbc:BN938_0057"/>
<evidence type="ECO:0008006" key="3">
    <source>
        <dbReference type="Google" id="ProtNLM"/>
    </source>
</evidence>
<protein>
    <recommendedName>
        <fullName evidence="3">DUF3575 domain-containing protein</fullName>
    </recommendedName>
</protein>
<dbReference type="STRING" id="1433126.BN938_0057"/>
<reference evidence="1 2" key="1">
    <citation type="journal article" date="2015" name="Genome Announc.">
        <title>Complete Genome Sequence of the Novel Leech Symbiont Mucinivorans hirudinis M3T.</title>
        <authorList>
            <person name="Nelson M.C."/>
            <person name="Bomar L."/>
            <person name="Graf J."/>
        </authorList>
    </citation>
    <scope>NUCLEOTIDE SEQUENCE [LARGE SCALE GENOMIC DNA]</scope>
    <source>
        <strain evidence="2">M3</strain>
    </source>
</reference>
<dbReference type="Pfam" id="PF12099">
    <property type="entry name" value="DUF3575"/>
    <property type="match status" value="1"/>
</dbReference>
<evidence type="ECO:0000313" key="2">
    <source>
        <dbReference type="Proteomes" id="UP000027616"/>
    </source>
</evidence>
<proteinExistence type="predicted"/>
<evidence type="ECO:0000313" key="1">
    <source>
        <dbReference type="EMBL" id="CDN30164.1"/>
    </source>
</evidence>
<name>A0A060R9Q8_9BACT</name>
<organism evidence="1 2">
    <name type="scientific">Mucinivorans hirudinis</name>
    <dbReference type="NCBI Taxonomy" id="1433126"/>
    <lineage>
        <taxon>Bacteria</taxon>
        <taxon>Pseudomonadati</taxon>
        <taxon>Bacteroidota</taxon>
        <taxon>Bacteroidia</taxon>
        <taxon>Bacteroidales</taxon>
        <taxon>Rikenellaceae</taxon>
        <taxon>Mucinivorans</taxon>
    </lineage>
</organism>
<accession>A0A060R9Q8</accession>
<gene>
    <name evidence="1" type="ORF">BN938_0057</name>
</gene>
<dbReference type="InterPro" id="IPR021958">
    <property type="entry name" value="DUF3575"/>
</dbReference>